<sequence length="456" mass="48584">MSLPAPSLWLRELGRDRWRPQLDGSLEADVAIVGGGLSGLWTAHAVLDARPGASVVVLEAERVGWGASGRNGGWASALFPVSWGTVARSFGPEGARALRTRLVENLDEIEAALGDDAADVEWHRAGTVVAARSEEQWRQLVADVREEQALGLRDPGVLLDARGVRARLAIDGAVGGVFEPVCASVHPAKLVELLARRLEQRGGLVLERSRVHSGAPGVLVGVGGRVRASQVVWATESYSAAEPRWHRALAPVASQIIATAPLSAAQRERLGNPEAGLTFSDGRRLVIYGQLRADGRVIFGGRGAPYRFGSGVEFATEVGARMRLGLAATLAELLREAGPIEIEASWGGTIGVSRDWYPRVLHDPSERIVFVGGYAGDGVAMTRLAGQLAAAYATGVRLDPDLAVILGRPVRRWEPEPMRWLGVNVGLGLTRLGDALEGRPHAQRAVDVLRGAVLGR</sequence>
<evidence type="ECO:0000313" key="3">
    <source>
        <dbReference type="Proteomes" id="UP000000771"/>
    </source>
</evidence>
<evidence type="ECO:0000259" key="1">
    <source>
        <dbReference type="Pfam" id="PF01266"/>
    </source>
</evidence>
<gene>
    <name evidence="2" type="ordered locus">Afer_0699</name>
</gene>
<organism evidence="2 3">
    <name type="scientific">Acidimicrobium ferrooxidans (strain DSM 10331 / JCM 15462 / NBRC 103882 / ICP)</name>
    <dbReference type="NCBI Taxonomy" id="525909"/>
    <lineage>
        <taxon>Bacteria</taxon>
        <taxon>Bacillati</taxon>
        <taxon>Actinomycetota</taxon>
        <taxon>Acidimicrobiia</taxon>
        <taxon>Acidimicrobiales</taxon>
        <taxon>Acidimicrobiaceae</taxon>
        <taxon>Acidimicrobium</taxon>
    </lineage>
</organism>
<name>C7LY41_ACIFD</name>
<accession>C7LY41</accession>
<dbReference type="HOGENOM" id="CLU_007884_3_2_11"/>
<dbReference type="AlphaFoldDB" id="C7LY41"/>
<evidence type="ECO:0000313" key="2">
    <source>
        <dbReference type="EMBL" id="ACU53649.1"/>
    </source>
</evidence>
<dbReference type="Pfam" id="PF01266">
    <property type="entry name" value="DAO"/>
    <property type="match status" value="1"/>
</dbReference>
<dbReference type="GO" id="GO:0005737">
    <property type="term" value="C:cytoplasm"/>
    <property type="evidence" value="ECO:0007669"/>
    <property type="project" value="TreeGrafter"/>
</dbReference>
<proteinExistence type="predicted"/>
<dbReference type="PANTHER" id="PTHR13847">
    <property type="entry name" value="SARCOSINE DEHYDROGENASE-RELATED"/>
    <property type="match status" value="1"/>
</dbReference>
<dbReference type="Gene3D" id="3.50.50.60">
    <property type="entry name" value="FAD/NAD(P)-binding domain"/>
    <property type="match status" value="1"/>
</dbReference>
<dbReference type="eggNOG" id="COG0665">
    <property type="taxonomic scope" value="Bacteria"/>
</dbReference>
<dbReference type="InterPro" id="IPR036188">
    <property type="entry name" value="FAD/NAD-bd_sf"/>
</dbReference>
<dbReference type="RefSeq" id="WP_015798138.1">
    <property type="nucleotide sequence ID" value="NC_013124.1"/>
</dbReference>
<dbReference type="STRING" id="525909.Afer_0699"/>
<dbReference type="KEGG" id="afo:Afer_0699"/>
<feature type="domain" description="FAD dependent oxidoreductase" evidence="1">
    <location>
        <begin position="29"/>
        <end position="391"/>
    </location>
</feature>
<dbReference type="InterPro" id="IPR006076">
    <property type="entry name" value="FAD-dep_OxRdtase"/>
</dbReference>
<protein>
    <submittedName>
        <fullName evidence="2">FAD dependent oxidoreductase</fullName>
    </submittedName>
</protein>
<keyword evidence="3" id="KW-1185">Reference proteome</keyword>
<dbReference type="PANTHER" id="PTHR13847:SF285">
    <property type="entry name" value="FAD DEPENDENT OXIDOREDUCTASE DOMAIN-CONTAINING PROTEIN"/>
    <property type="match status" value="1"/>
</dbReference>
<reference evidence="2 3" key="1">
    <citation type="journal article" date="2009" name="Stand. Genomic Sci.">
        <title>Complete genome sequence of Acidimicrobium ferrooxidans type strain (ICP).</title>
        <authorList>
            <person name="Clum A."/>
            <person name="Nolan M."/>
            <person name="Lang E."/>
            <person name="Glavina Del Rio T."/>
            <person name="Tice H."/>
            <person name="Copeland A."/>
            <person name="Cheng J.F."/>
            <person name="Lucas S."/>
            <person name="Chen F."/>
            <person name="Bruce D."/>
            <person name="Goodwin L."/>
            <person name="Pitluck S."/>
            <person name="Ivanova N."/>
            <person name="Mavrommatis K."/>
            <person name="Mikhailova N."/>
            <person name="Pati A."/>
            <person name="Chen A."/>
            <person name="Palaniappan K."/>
            <person name="Goker M."/>
            <person name="Spring S."/>
            <person name="Land M."/>
            <person name="Hauser L."/>
            <person name="Chang Y.J."/>
            <person name="Jeffries C.C."/>
            <person name="Chain P."/>
            <person name="Bristow J."/>
            <person name="Eisen J.A."/>
            <person name="Markowitz V."/>
            <person name="Hugenholtz P."/>
            <person name="Kyrpides N.C."/>
            <person name="Klenk H.P."/>
            <person name="Lapidus A."/>
        </authorList>
    </citation>
    <scope>NUCLEOTIDE SEQUENCE [LARGE SCALE GENOMIC DNA]</scope>
    <source>
        <strain evidence="3">DSM 10331 / JCM 15462 / NBRC 103882 / ICP</strain>
    </source>
</reference>
<dbReference type="Proteomes" id="UP000000771">
    <property type="component" value="Chromosome"/>
</dbReference>
<dbReference type="OrthoDB" id="9805852at2"/>
<dbReference type="SUPFAM" id="SSF51905">
    <property type="entry name" value="FAD/NAD(P)-binding domain"/>
    <property type="match status" value="1"/>
</dbReference>
<dbReference type="EMBL" id="CP001631">
    <property type="protein sequence ID" value="ACU53649.1"/>
    <property type="molecule type" value="Genomic_DNA"/>
</dbReference>
<dbReference type="Gene3D" id="3.30.9.10">
    <property type="entry name" value="D-Amino Acid Oxidase, subunit A, domain 2"/>
    <property type="match status" value="1"/>
</dbReference>